<dbReference type="Proteomes" id="UP000192328">
    <property type="component" value="Unassembled WGS sequence"/>
</dbReference>
<dbReference type="EMBL" id="FWXZ01000004">
    <property type="protein sequence ID" value="SMC73160.1"/>
    <property type="molecule type" value="Genomic_DNA"/>
</dbReference>
<name>A0AC61PMZ2_9FIRM</name>
<keyword evidence="2" id="KW-1185">Reference proteome</keyword>
<proteinExistence type="predicted"/>
<accession>A0AC61PMZ2</accession>
<evidence type="ECO:0000313" key="2">
    <source>
        <dbReference type="Proteomes" id="UP000192328"/>
    </source>
</evidence>
<comment type="caution">
    <text evidence="1">The sequence shown here is derived from an EMBL/GenBank/DDBJ whole genome shotgun (WGS) entry which is preliminary data.</text>
</comment>
<gene>
    <name evidence="1" type="ORF">SAMN06297397_2238</name>
</gene>
<organism evidence="1 2">
    <name type="scientific">Aristaeella lactis</name>
    <dbReference type="NCBI Taxonomy" id="3046383"/>
    <lineage>
        <taxon>Bacteria</taxon>
        <taxon>Bacillati</taxon>
        <taxon>Bacillota</taxon>
        <taxon>Clostridia</taxon>
        <taxon>Eubacteriales</taxon>
        <taxon>Aristaeellaceae</taxon>
        <taxon>Aristaeella</taxon>
    </lineage>
</organism>
<evidence type="ECO:0000313" key="1">
    <source>
        <dbReference type="EMBL" id="SMC73160.1"/>
    </source>
</evidence>
<protein>
    <submittedName>
        <fullName evidence="1">Uncharacterized protein</fullName>
    </submittedName>
</protein>
<reference evidence="1" key="1">
    <citation type="submission" date="2017-04" db="EMBL/GenBank/DDBJ databases">
        <authorList>
            <person name="Varghese N."/>
            <person name="Submissions S."/>
        </authorList>
    </citation>
    <scope>NUCLEOTIDE SEQUENCE</scope>
    <source>
        <strain evidence="1">WTE2008</strain>
    </source>
</reference>
<sequence>MKNNEFKELVDQNLSGLVWDERKRQKVLHALSEEEKPVKKVSTTFILIAAIVCLSVTALAAGLIFANRVTTQQIAEKAVYDQYGLTSTMLGAYFSPSVNEKTDSEATVVYKGSYYVLGDYTVEIKDKKATVSWSHDGEDTSGMFDAEAWGLEQLQEMVRIATTEHEISAFSYKALAIDEKHNNPDNRENNPMETSEQLGKEKAMAAAKAAGRSKDDLIALAKDAVTEAYALTSEQREKLYDPYVNPFDPQEPVDPEDVEDWFIAYYMKDEKPIFSIQLTLQQKEAGESDDYPPYTEKDGYYWVYINVETGIIEDIQYEPDLNSNG</sequence>